<evidence type="ECO:0000256" key="4">
    <source>
        <dbReference type="SAM" id="Phobius"/>
    </source>
</evidence>
<evidence type="ECO:0000256" key="3">
    <source>
        <dbReference type="ARBA" id="ARBA00022827"/>
    </source>
</evidence>
<evidence type="ECO:0000256" key="2">
    <source>
        <dbReference type="ARBA" id="ARBA00022630"/>
    </source>
</evidence>
<feature type="domain" description="RsdA/BaiN/AoA(So)-like insert" evidence="6">
    <location>
        <begin position="188"/>
        <end position="344"/>
    </location>
</feature>
<evidence type="ECO:0000259" key="5">
    <source>
        <dbReference type="Pfam" id="PF03486"/>
    </source>
</evidence>
<dbReference type="PANTHER" id="PTHR42887:SF2">
    <property type="entry name" value="OS12G0638800 PROTEIN"/>
    <property type="match status" value="1"/>
</dbReference>
<comment type="cofactor">
    <cofactor evidence="1">
        <name>FAD</name>
        <dbReference type="ChEBI" id="CHEBI:57692"/>
    </cofactor>
</comment>
<dbReference type="PANTHER" id="PTHR42887">
    <property type="entry name" value="OS12G0638800 PROTEIN"/>
    <property type="match status" value="1"/>
</dbReference>
<keyword evidence="4" id="KW-1133">Transmembrane helix</keyword>
<dbReference type="NCBIfam" id="TIGR00275">
    <property type="entry name" value="aminoacetone oxidase family FAD-binding enzyme"/>
    <property type="match status" value="1"/>
</dbReference>
<keyword evidence="8" id="KW-1185">Reference proteome</keyword>
<sequence>MNHWDVVVIGAGAAGMMCALHAGYRGRRVLLIEHTKRAGRKILMSGGGRCNFTNMATGPQHFYSANPHFCKSALKRYTPGDFVEMVERHGIEPVEKAPGQLFCADSSQPIVDMLLTECSWAGVELRLSTRVDEVDVHEAGVRLATSGGEVVADRLVVATGGLSIPTLGATGFAFDLARRLGLAVVTPRPALVPLTLGEPWKARMAALSGLASEVEVRCRDGRYREPLLLTHRGLSGPSILKASNHWWPGDEIAIDWLPAVEDIAASLRQARAETPSRTPAGWLGERLPKRLSQAMTEWLVPEASFDWQMRLSNCSNRQIEALAAGLSHFRLKPAGSEGWRTAEVTMGGIDTAALSSKDFSVKSHPRLHFVGEALDVTGQLGGHNLQWAWASGVACAAAL</sequence>
<keyword evidence="4" id="KW-0812">Transmembrane</keyword>
<dbReference type="RefSeq" id="WP_019952506.1">
    <property type="nucleotide sequence ID" value="NZ_JBHLVX010000065.1"/>
</dbReference>
<dbReference type="InterPro" id="IPR023166">
    <property type="entry name" value="BaiN-like_dom_sf"/>
</dbReference>
<dbReference type="SUPFAM" id="SSF51905">
    <property type="entry name" value="FAD/NAD(P)-binding domain"/>
    <property type="match status" value="1"/>
</dbReference>
<organism evidence="7 8">
    <name type="scientific">Kushneria aurantia</name>
    <dbReference type="NCBI Taxonomy" id="504092"/>
    <lineage>
        <taxon>Bacteria</taxon>
        <taxon>Pseudomonadati</taxon>
        <taxon>Pseudomonadota</taxon>
        <taxon>Gammaproteobacteria</taxon>
        <taxon>Oceanospirillales</taxon>
        <taxon>Halomonadaceae</taxon>
        <taxon>Kushneria</taxon>
    </lineage>
</organism>
<dbReference type="Gene3D" id="3.50.50.60">
    <property type="entry name" value="FAD/NAD(P)-binding domain"/>
    <property type="match status" value="1"/>
</dbReference>
<proteinExistence type="predicted"/>
<dbReference type="Gene3D" id="1.10.8.260">
    <property type="entry name" value="HI0933 insert domain-like"/>
    <property type="match status" value="1"/>
</dbReference>
<dbReference type="Gene3D" id="2.40.30.10">
    <property type="entry name" value="Translation factors"/>
    <property type="match status" value="1"/>
</dbReference>
<dbReference type="InterPro" id="IPR055178">
    <property type="entry name" value="RsdA/BaiN/AoA(So)-like_dom"/>
</dbReference>
<dbReference type="Pfam" id="PF03486">
    <property type="entry name" value="HI0933_like"/>
    <property type="match status" value="1"/>
</dbReference>
<dbReference type="PRINTS" id="PR00411">
    <property type="entry name" value="PNDRDTASEI"/>
</dbReference>
<gene>
    <name evidence="7" type="ORF">ACFFHW_17055</name>
</gene>
<evidence type="ECO:0000259" key="6">
    <source>
        <dbReference type="Pfam" id="PF22780"/>
    </source>
</evidence>
<dbReference type="InterPro" id="IPR036188">
    <property type="entry name" value="FAD/NAD-bd_sf"/>
</dbReference>
<feature type="transmembrane region" description="Helical" evidence="4">
    <location>
        <begin position="6"/>
        <end position="24"/>
    </location>
</feature>
<keyword evidence="3" id="KW-0274">FAD</keyword>
<evidence type="ECO:0000313" key="7">
    <source>
        <dbReference type="EMBL" id="MFC0269674.1"/>
    </source>
</evidence>
<reference evidence="7 8" key="1">
    <citation type="submission" date="2024-09" db="EMBL/GenBank/DDBJ databases">
        <authorList>
            <person name="Sun Q."/>
            <person name="Mori K."/>
        </authorList>
    </citation>
    <scope>NUCLEOTIDE SEQUENCE [LARGE SCALE GENOMIC DNA]</scope>
    <source>
        <strain evidence="7 8">CCM 7415</strain>
    </source>
</reference>
<comment type="caution">
    <text evidence="7">The sequence shown here is derived from an EMBL/GenBank/DDBJ whole genome shotgun (WGS) entry which is preliminary data.</text>
</comment>
<dbReference type="EMBL" id="JBHLVX010000065">
    <property type="protein sequence ID" value="MFC0269674.1"/>
    <property type="molecule type" value="Genomic_DNA"/>
</dbReference>
<name>A0ABV6G7M2_9GAMM</name>
<dbReference type="InterPro" id="IPR004792">
    <property type="entry name" value="BaiN-like"/>
</dbReference>
<dbReference type="Pfam" id="PF22780">
    <property type="entry name" value="HI0933_like_1st"/>
    <property type="match status" value="1"/>
</dbReference>
<accession>A0ABV6G7M2</accession>
<keyword evidence="2" id="KW-0285">Flavoprotein</keyword>
<dbReference type="SUPFAM" id="SSF160996">
    <property type="entry name" value="HI0933 insert domain-like"/>
    <property type="match status" value="1"/>
</dbReference>
<dbReference type="Proteomes" id="UP001589814">
    <property type="component" value="Unassembled WGS sequence"/>
</dbReference>
<dbReference type="InterPro" id="IPR057661">
    <property type="entry name" value="RsdA/BaiN/AoA(So)_Rossmann"/>
</dbReference>
<keyword evidence="4" id="KW-0472">Membrane</keyword>
<evidence type="ECO:0000313" key="8">
    <source>
        <dbReference type="Proteomes" id="UP001589814"/>
    </source>
</evidence>
<protein>
    <submittedName>
        <fullName evidence="7">NAD(P)/FAD-dependent oxidoreductase</fullName>
    </submittedName>
</protein>
<feature type="domain" description="RsdA/BaiN/AoA(So)-like Rossmann fold-like" evidence="5">
    <location>
        <begin position="5"/>
        <end position="397"/>
    </location>
</feature>
<evidence type="ECO:0000256" key="1">
    <source>
        <dbReference type="ARBA" id="ARBA00001974"/>
    </source>
</evidence>